<organism evidence="3">
    <name type="scientific">Boseongicola sp. SB0664_bin_43</name>
    <dbReference type="NCBI Taxonomy" id="2604844"/>
    <lineage>
        <taxon>Bacteria</taxon>
        <taxon>Pseudomonadati</taxon>
        <taxon>Pseudomonadota</taxon>
        <taxon>Alphaproteobacteria</taxon>
        <taxon>Rhodobacterales</taxon>
        <taxon>Paracoccaceae</taxon>
        <taxon>Boseongicola</taxon>
    </lineage>
</organism>
<dbReference type="AlphaFoldDB" id="A0A6B0XWI2"/>
<sequence>MTSHMIKINASDFKARCLAILDNVHETGERVVILKRGRPVAELSRVAGDSELYPQSELEGTVVIVGDVVGPVLPEEHWDSLKE</sequence>
<evidence type="ECO:0000313" key="3">
    <source>
        <dbReference type="EMBL" id="MXY32908.1"/>
    </source>
</evidence>
<dbReference type="EMBL" id="VXRY01000088">
    <property type="protein sequence ID" value="MXY32908.1"/>
    <property type="molecule type" value="Genomic_DNA"/>
</dbReference>
<dbReference type="InterPro" id="IPR036165">
    <property type="entry name" value="YefM-like_sf"/>
</dbReference>
<dbReference type="InterPro" id="IPR006442">
    <property type="entry name" value="Antitoxin_Phd/YefM"/>
</dbReference>
<comment type="caution">
    <text evidence="3">The sequence shown here is derived from an EMBL/GenBank/DDBJ whole genome shotgun (WGS) entry which is preliminary data.</text>
</comment>
<proteinExistence type="inferred from homology"/>
<dbReference type="SUPFAM" id="SSF143120">
    <property type="entry name" value="YefM-like"/>
    <property type="match status" value="1"/>
</dbReference>
<comment type="similarity">
    <text evidence="1 2">Belongs to the phD/YefM antitoxin family.</text>
</comment>
<accession>A0A6B0XWI2</accession>
<reference evidence="3" key="1">
    <citation type="submission" date="2019-09" db="EMBL/GenBank/DDBJ databases">
        <title>Characterisation of the sponge microbiome using genome-centric metagenomics.</title>
        <authorList>
            <person name="Engelberts J.P."/>
            <person name="Robbins S.J."/>
            <person name="De Goeij J.M."/>
            <person name="Aranda M."/>
            <person name="Bell S.C."/>
            <person name="Webster N.S."/>
        </authorList>
    </citation>
    <scope>NUCLEOTIDE SEQUENCE</scope>
    <source>
        <strain evidence="3">SB0664_bin_43</strain>
    </source>
</reference>
<dbReference type="Pfam" id="PF02604">
    <property type="entry name" value="PhdYeFM_antitox"/>
    <property type="match status" value="1"/>
</dbReference>
<gene>
    <name evidence="3" type="ORF">F4Y60_02225</name>
</gene>
<comment type="function">
    <text evidence="2">Antitoxin component of a type II toxin-antitoxin (TA) system.</text>
</comment>
<protein>
    <recommendedName>
        <fullName evidence="2">Antitoxin</fullName>
    </recommendedName>
</protein>
<evidence type="ECO:0000256" key="2">
    <source>
        <dbReference type="RuleBase" id="RU362080"/>
    </source>
</evidence>
<name>A0A6B0XWI2_9RHOB</name>
<dbReference type="Gene3D" id="3.40.1620.10">
    <property type="entry name" value="YefM-like domain"/>
    <property type="match status" value="1"/>
</dbReference>
<evidence type="ECO:0000256" key="1">
    <source>
        <dbReference type="ARBA" id="ARBA00009981"/>
    </source>
</evidence>